<name>A0A3A9K7Z3_9BACI</name>
<gene>
    <name evidence="4" type="ORF">CR203_15320</name>
</gene>
<dbReference type="RefSeq" id="WP_110935931.1">
    <property type="nucleotide sequence ID" value="NZ_KZ614146.1"/>
</dbReference>
<comment type="caution">
    <text evidence="4">The sequence shown here is derived from an EMBL/GenBank/DDBJ whole genome shotgun (WGS) entry which is preliminary data.</text>
</comment>
<keyword evidence="5" id="KW-1185">Reference proteome</keyword>
<protein>
    <submittedName>
        <fullName evidence="4">5-carboxymethyl-2-hydroxymuconate isomerase</fullName>
    </submittedName>
</protein>
<organism evidence="4 5">
    <name type="scientific">Salipaludibacillus neizhouensis</name>
    <dbReference type="NCBI Taxonomy" id="885475"/>
    <lineage>
        <taxon>Bacteria</taxon>
        <taxon>Bacillati</taxon>
        <taxon>Bacillota</taxon>
        <taxon>Bacilli</taxon>
        <taxon>Bacillales</taxon>
        <taxon>Bacillaceae</taxon>
    </lineage>
</organism>
<comment type="similarity">
    <text evidence="1">Belongs to the FAH family.</text>
</comment>
<dbReference type="GO" id="GO:0019752">
    <property type="term" value="P:carboxylic acid metabolic process"/>
    <property type="evidence" value="ECO:0007669"/>
    <property type="project" value="UniProtKB-ARBA"/>
</dbReference>
<proteinExistence type="inferred from homology"/>
<evidence type="ECO:0000256" key="1">
    <source>
        <dbReference type="ARBA" id="ARBA00010211"/>
    </source>
</evidence>
<dbReference type="AlphaFoldDB" id="A0A3A9K7Z3"/>
<evidence type="ECO:0000256" key="2">
    <source>
        <dbReference type="ARBA" id="ARBA00022723"/>
    </source>
</evidence>
<dbReference type="SUPFAM" id="SSF56529">
    <property type="entry name" value="FAH"/>
    <property type="match status" value="1"/>
</dbReference>
<reference evidence="4 5" key="1">
    <citation type="submission" date="2017-10" db="EMBL/GenBank/DDBJ databases">
        <title>Bacillus sp. nov., a halophilic bacterium isolated from a Keqin Lake.</title>
        <authorList>
            <person name="Wang H."/>
        </authorList>
    </citation>
    <scope>NUCLEOTIDE SEQUENCE [LARGE SCALE GENOMIC DNA]</scope>
    <source>
        <strain evidence="4 5">KCTC 13187</strain>
    </source>
</reference>
<keyword evidence="2" id="KW-0479">Metal-binding</keyword>
<keyword evidence="4" id="KW-0413">Isomerase</keyword>
<dbReference type="OrthoDB" id="9805307at2"/>
<dbReference type="EMBL" id="PDOE01000006">
    <property type="protein sequence ID" value="RKL66652.1"/>
    <property type="molecule type" value="Genomic_DNA"/>
</dbReference>
<dbReference type="GO" id="GO:0016853">
    <property type="term" value="F:isomerase activity"/>
    <property type="evidence" value="ECO:0007669"/>
    <property type="project" value="UniProtKB-KW"/>
</dbReference>
<dbReference type="InterPro" id="IPR011234">
    <property type="entry name" value="Fumarylacetoacetase-like_C"/>
</dbReference>
<evidence type="ECO:0000259" key="3">
    <source>
        <dbReference type="Pfam" id="PF01557"/>
    </source>
</evidence>
<dbReference type="InterPro" id="IPR051121">
    <property type="entry name" value="FAH"/>
</dbReference>
<evidence type="ECO:0000313" key="5">
    <source>
        <dbReference type="Proteomes" id="UP000281498"/>
    </source>
</evidence>
<feature type="domain" description="Fumarylacetoacetase-like C-terminal" evidence="3">
    <location>
        <begin position="88"/>
        <end position="293"/>
    </location>
</feature>
<evidence type="ECO:0000313" key="4">
    <source>
        <dbReference type="EMBL" id="RKL66652.1"/>
    </source>
</evidence>
<accession>A0A3A9K7Z3</accession>
<dbReference type="Gene3D" id="3.90.850.10">
    <property type="entry name" value="Fumarylacetoacetase-like, C-terminal domain"/>
    <property type="match status" value="1"/>
</dbReference>
<dbReference type="Pfam" id="PF01557">
    <property type="entry name" value="FAA_hydrolase"/>
    <property type="match status" value="1"/>
</dbReference>
<dbReference type="PANTHER" id="PTHR42796:SF4">
    <property type="entry name" value="FUMARYLACETOACETATE HYDROLASE DOMAIN-CONTAINING PROTEIN 2A"/>
    <property type="match status" value="1"/>
</dbReference>
<sequence length="299" mass="32875">MRLLTFMKAGEYALGIKLDHGIIDIEAALAVEPDNRVPVSVTHILEGGDRAVASLENYLEKLDNKSDSSYMLNEEEIVWGPSVTHPNKIICIGLNYRKHADETGAAYPEYPILFNKFNNALTGHQSDIAVPNVTKKLDYEVELGIVIGKQGKYISKDNALDHVFGYCTANDLSARDLQRRTPQWLLGKSCDGFCPIGPFLVTSDEVADPNHLKLQTTVNGEIRQNSTTADMIFGCDEIISYISQHMTLVPGDIILTGTPEGVIMGYPEAKQNYLNPGDKVTVEVEGLGALSNSFIKEES</sequence>
<dbReference type="GO" id="GO:0046872">
    <property type="term" value="F:metal ion binding"/>
    <property type="evidence" value="ECO:0007669"/>
    <property type="project" value="UniProtKB-KW"/>
</dbReference>
<dbReference type="FunFam" id="3.90.850.10:FF:000002">
    <property type="entry name" value="2-hydroxyhepta-2,4-diene-1,7-dioate isomerase"/>
    <property type="match status" value="1"/>
</dbReference>
<dbReference type="InterPro" id="IPR036663">
    <property type="entry name" value="Fumarylacetoacetase_C_sf"/>
</dbReference>
<dbReference type="Proteomes" id="UP000281498">
    <property type="component" value="Unassembled WGS sequence"/>
</dbReference>
<dbReference type="PANTHER" id="PTHR42796">
    <property type="entry name" value="FUMARYLACETOACETATE HYDROLASE DOMAIN-CONTAINING PROTEIN 2A-RELATED"/>
    <property type="match status" value="1"/>
</dbReference>